<reference evidence="7 8" key="1">
    <citation type="submission" date="2012-06" db="EMBL/GenBank/DDBJ databases">
        <title>Finished chromosome of genome of Chroococcidiopsis thermalis PCC 7203.</title>
        <authorList>
            <consortium name="US DOE Joint Genome Institute"/>
            <person name="Gugger M."/>
            <person name="Coursin T."/>
            <person name="Rippka R."/>
            <person name="Tandeau De Marsac N."/>
            <person name="Huntemann M."/>
            <person name="Wei C.-L."/>
            <person name="Han J."/>
            <person name="Detter J.C."/>
            <person name="Han C."/>
            <person name="Tapia R."/>
            <person name="Davenport K."/>
            <person name="Daligault H."/>
            <person name="Erkkila T."/>
            <person name="Gu W."/>
            <person name="Munk A.C.C."/>
            <person name="Teshima H."/>
            <person name="Xu Y."/>
            <person name="Chain P."/>
            <person name="Chen A."/>
            <person name="Krypides N."/>
            <person name="Mavromatis K."/>
            <person name="Markowitz V."/>
            <person name="Szeto E."/>
            <person name="Ivanova N."/>
            <person name="Mikhailova N."/>
            <person name="Ovchinnikova G."/>
            <person name="Pagani I."/>
            <person name="Pati A."/>
            <person name="Goodwin L."/>
            <person name="Peters L."/>
            <person name="Pitluck S."/>
            <person name="Woyke T."/>
            <person name="Kerfeld C."/>
        </authorList>
    </citation>
    <scope>NUCLEOTIDE SEQUENCE [LARGE SCALE GENOMIC DNA]</scope>
    <source>
        <strain evidence="7 8">PCC 7203</strain>
    </source>
</reference>
<dbReference type="OrthoDB" id="439603at2"/>
<evidence type="ECO:0000259" key="6">
    <source>
        <dbReference type="Pfam" id="PF13700"/>
    </source>
</evidence>
<comment type="similarity">
    <text evidence="1">Belongs to the transposase 7 family.</text>
</comment>
<dbReference type="Pfam" id="PF13700">
    <property type="entry name" value="DUF4158"/>
    <property type="match status" value="1"/>
</dbReference>
<keyword evidence="4" id="KW-0233">DNA recombination</keyword>
<organism evidence="7 8">
    <name type="scientific">Chroococcidiopsis thermalis (strain PCC 7203)</name>
    <dbReference type="NCBI Taxonomy" id="251229"/>
    <lineage>
        <taxon>Bacteria</taxon>
        <taxon>Bacillati</taxon>
        <taxon>Cyanobacteriota</taxon>
        <taxon>Cyanophyceae</taxon>
        <taxon>Chroococcidiopsidales</taxon>
        <taxon>Chroococcidiopsidaceae</taxon>
        <taxon>Chroococcidiopsis</taxon>
    </lineage>
</organism>
<dbReference type="GO" id="GO:0003677">
    <property type="term" value="F:DNA binding"/>
    <property type="evidence" value="ECO:0007669"/>
    <property type="project" value="UniProtKB-KW"/>
</dbReference>
<evidence type="ECO:0000256" key="2">
    <source>
        <dbReference type="ARBA" id="ARBA00022578"/>
    </source>
</evidence>
<dbReference type="Pfam" id="PF01526">
    <property type="entry name" value="DDE_Tnp_Tn3"/>
    <property type="match status" value="1"/>
</dbReference>
<dbReference type="RefSeq" id="WP_015155287.1">
    <property type="nucleotide sequence ID" value="NC_019695.1"/>
</dbReference>
<dbReference type="InParanoid" id="K9U2T7"/>
<dbReference type="KEGG" id="cthe:Chro_3280"/>
<accession>K9U2T7</accession>
<evidence type="ECO:0000256" key="1">
    <source>
        <dbReference type="ARBA" id="ARBA00009402"/>
    </source>
</evidence>
<dbReference type="HOGENOM" id="CLU_009098_11_0_3"/>
<protein>
    <submittedName>
        <fullName evidence="7">Transposase Tn3 family protein</fullName>
    </submittedName>
</protein>
<evidence type="ECO:0000256" key="3">
    <source>
        <dbReference type="ARBA" id="ARBA00023125"/>
    </source>
</evidence>
<keyword evidence="8" id="KW-1185">Reference proteome</keyword>
<dbReference type="EMBL" id="CP003597">
    <property type="protein sequence ID" value="AFY88741.1"/>
    <property type="molecule type" value="Genomic_DNA"/>
</dbReference>
<dbReference type="eggNOG" id="COG4644">
    <property type="taxonomic scope" value="Bacteria"/>
</dbReference>
<dbReference type="InterPro" id="IPR025296">
    <property type="entry name" value="DUF4158"/>
</dbReference>
<evidence type="ECO:0000256" key="4">
    <source>
        <dbReference type="ARBA" id="ARBA00023172"/>
    </source>
</evidence>
<dbReference type="PATRIC" id="fig|251229.3.peg.3829"/>
<name>K9U2T7_CHRTP</name>
<evidence type="ECO:0000313" key="8">
    <source>
        <dbReference type="Proteomes" id="UP000010384"/>
    </source>
</evidence>
<gene>
    <name evidence="7" type="ORF">Chro_3280</name>
</gene>
<feature type="domain" description="Tn3 transposase DDE" evidence="5">
    <location>
        <begin position="580"/>
        <end position="969"/>
    </location>
</feature>
<dbReference type="GO" id="GO:0006313">
    <property type="term" value="P:DNA transposition"/>
    <property type="evidence" value="ECO:0007669"/>
    <property type="project" value="InterPro"/>
</dbReference>
<evidence type="ECO:0000259" key="5">
    <source>
        <dbReference type="Pfam" id="PF01526"/>
    </source>
</evidence>
<dbReference type="AlphaFoldDB" id="K9U2T7"/>
<dbReference type="InterPro" id="IPR047653">
    <property type="entry name" value="Tn3-like_transpos"/>
</dbReference>
<evidence type="ECO:0000313" key="7">
    <source>
        <dbReference type="EMBL" id="AFY88741.1"/>
    </source>
</evidence>
<keyword evidence="3" id="KW-0238">DNA-binding</keyword>
<dbReference type="STRING" id="251229.Chro_3280"/>
<proteinExistence type="inferred from homology"/>
<dbReference type="GO" id="GO:0004803">
    <property type="term" value="F:transposase activity"/>
    <property type="evidence" value="ECO:0007669"/>
    <property type="project" value="InterPro"/>
</dbReference>
<sequence>MKRQWDAEELVENFTLLPSEMALLFNKSEENRLGFAVLLKFFQMEAKFPRTKQEVPKQIVSYIARLLSVSPKQYAEYSFNGRTIERHRAEIREFFGFREFNPQDKKELIVWLCEFVLAYDRQVSSLEAAVYQRLREFKLEPPIPEAVERLIRSASVTTEKEFCAGIFKQIESGTLTKMDALLNTQDALDDDQSQFKQSVFNFLKTDPSRTSLKSIFKEVSKLECIRDLGLPTKLFAHVPPKIITHYRRRASAETPRELRRHPAKIRYTLVAAFCWQRNQEITDSLVELLIQIIHRIYVNAERRVDQQLIEEFKRVDGKPRLLFEIAQASLERPEEPVKDVVYPVVGPKTLQAVVKEYKSNSPTYEEKVYTVMRSSYLHHYRRMVPQLLSTLEFRSNNDMHRPVISALSLLRRYQDSNQRYYAIGEELFINGVLSKEQRHLILEEDKDGQERVNRVNYEICVLQALRDKLRSKEIWVVGAKRYCNPEEDLPQDFEVHRETYYKALGQPLDALTFISQLQQEMTQALTMLDRAMPSNTKVKIQKKKNGWISVAPLEAQPEPLNILQLKREIERRWPLTSLLDMLKEADLRIGFTNHFKNTGVRSNLDRETLQRRLLLCLYGLGSNTGLKRMCGGINSDLEYDLRYVKKHYIHREHLRNAIAEVVNAAFNVRKVAIWGEGTTACASDSKKFGSWDQNLMTEWHIRYGGRGVMIYWHVEKKSACIYSQLKTCSSSEVAAMIEGLLRHCTDMKVKKNYVDTHGQNEIAFGFCRLLGFELMPRIKRIGSQKLYLPSAGQKQDFPNLQLVLTKAIDWELIATQYDQMIKYTTALRLGTAEADTILKRFSRSSPQHPTQKALSELGRAVKTIFLCHYLNSEALRREINEGLNVVENWNSANGFIFYGKNSEIASNRLDEQELSVLCLHLLQISLVYINTLMIQRVLAEANWMKQMRKEDFRALSPLIWVHVNPYGTFRLDMNERLQIDAVLP</sequence>
<dbReference type="NCBIfam" id="NF033527">
    <property type="entry name" value="transpos_Tn3"/>
    <property type="match status" value="1"/>
</dbReference>
<dbReference type="Proteomes" id="UP000010384">
    <property type="component" value="Chromosome"/>
</dbReference>
<feature type="domain" description="DUF4158" evidence="6">
    <location>
        <begin position="3"/>
        <end position="154"/>
    </location>
</feature>
<keyword evidence="2" id="KW-0815">Transposition</keyword>
<dbReference type="InterPro" id="IPR002513">
    <property type="entry name" value="Tn3_Tnp_DDE_dom"/>
</dbReference>